<dbReference type="Proteomes" id="UP000282574">
    <property type="component" value="Unassembled WGS sequence"/>
</dbReference>
<evidence type="ECO:0000313" key="2">
    <source>
        <dbReference type="Proteomes" id="UP000282574"/>
    </source>
</evidence>
<organism evidence="1 2">
    <name type="scientific">Chroococcidiopsis cubana SAG 39.79</name>
    <dbReference type="NCBI Taxonomy" id="388085"/>
    <lineage>
        <taxon>Bacteria</taxon>
        <taxon>Bacillati</taxon>
        <taxon>Cyanobacteriota</taxon>
        <taxon>Cyanophyceae</taxon>
        <taxon>Chroococcidiopsidales</taxon>
        <taxon>Chroococcidiopsidaceae</taxon>
        <taxon>Chroococcidiopsis</taxon>
    </lineage>
</organism>
<gene>
    <name evidence="1" type="ORF">DSM107010_19780</name>
</gene>
<proteinExistence type="predicted"/>
<protein>
    <recommendedName>
        <fullName evidence="3">YqaJ viral recombinase domain-containing protein</fullName>
    </recommendedName>
</protein>
<keyword evidence="2" id="KW-1185">Reference proteome</keyword>
<sequence length="411" mass="47478">MENANRAEALESLRTEALALGCAEAKLDEMERQTLEIHVKKVSSALPQKAEEPQREDLDLESYAVTDIYGNSVTEKDLECRELKAKEHTTFETQPCKRRRAAAIPALYAFEVPQNIGRMTLYNGYSMRTTSSYSKNIIDDLRKSIADFDGEEREPTKYEVAQAVKKANHFSERFLRSARDEVGRANLLVEYGFFPFLDSSEDVSQHVARKQMLKSDQVDACVAGKAVEFKCFKKLYESCVIEEEEDGSTYIFMCSAYSKKNQVAARDYYILTYKDFASNAWLKKMLNRTVNVNRPVVVPIETAHTIERVWTDSQRGEELGVFVNVKDLLPWDIFMSELRKHHNTQKTNSRQLTEVEVMKLMYPHLKTEAELKVLHPSMSIAQLRALYHNELLEPQLEKLRQEQKVSMKDEW</sequence>
<comment type="caution">
    <text evidence="1">The sequence shown here is derived from an EMBL/GenBank/DDBJ whole genome shotgun (WGS) entry which is preliminary data.</text>
</comment>
<evidence type="ECO:0000313" key="1">
    <source>
        <dbReference type="EMBL" id="RUT12848.1"/>
    </source>
</evidence>
<evidence type="ECO:0008006" key="3">
    <source>
        <dbReference type="Google" id="ProtNLM"/>
    </source>
</evidence>
<dbReference type="RefSeq" id="WP_106166167.1">
    <property type="nucleotide sequence ID" value="NZ_JAVKZF010000002.1"/>
</dbReference>
<reference evidence="1 2" key="1">
    <citation type="journal article" date="2019" name="Genome Biol. Evol.">
        <title>Day and night: Metabolic profiles and evolutionary relationships of six axenic non-marine cyanobacteria.</title>
        <authorList>
            <person name="Will S.E."/>
            <person name="Henke P."/>
            <person name="Boedeker C."/>
            <person name="Huang S."/>
            <person name="Brinkmann H."/>
            <person name="Rohde M."/>
            <person name="Jarek M."/>
            <person name="Friedl T."/>
            <person name="Seufert S."/>
            <person name="Schumacher M."/>
            <person name="Overmann J."/>
            <person name="Neumann-Schaal M."/>
            <person name="Petersen J."/>
        </authorList>
    </citation>
    <scope>NUCLEOTIDE SEQUENCE [LARGE SCALE GENOMIC DNA]</scope>
    <source>
        <strain evidence="1 2">SAG 39.79</strain>
    </source>
</reference>
<name>A0AB37UNA7_9CYAN</name>
<dbReference type="EMBL" id="RSCK01000011">
    <property type="protein sequence ID" value="RUT12848.1"/>
    <property type="molecule type" value="Genomic_DNA"/>
</dbReference>
<accession>A0AB37UNA7</accession>
<dbReference type="AlphaFoldDB" id="A0AB37UNA7"/>